<dbReference type="GO" id="GO:0031122">
    <property type="term" value="P:cytoplasmic microtubule organization"/>
    <property type="evidence" value="ECO:0007669"/>
    <property type="project" value="TreeGrafter"/>
</dbReference>
<comment type="subcellular location">
    <subcellularLocation>
        <location evidence="1">Cytoplasm</location>
        <location evidence="1">Cytoskeleton</location>
    </subcellularLocation>
</comment>
<dbReference type="EMBL" id="KK122044">
    <property type="protein sequence ID" value="KFM81811.1"/>
    <property type="molecule type" value="Genomic_DNA"/>
</dbReference>
<accession>A0A087UWS2</accession>
<evidence type="ECO:0000256" key="3">
    <source>
        <dbReference type="ARBA" id="ARBA00022701"/>
    </source>
</evidence>
<organism evidence="6 7">
    <name type="scientific">Stegodyphus mimosarum</name>
    <name type="common">African social velvet spider</name>
    <dbReference type="NCBI Taxonomy" id="407821"/>
    <lineage>
        <taxon>Eukaryota</taxon>
        <taxon>Metazoa</taxon>
        <taxon>Ecdysozoa</taxon>
        <taxon>Arthropoda</taxon>
        <taxon>Chelicerata</taxon>
        <taxon>Arachnida</taxon>
        <taxon>Araneae</taxon>
        <taxon>Araneomorphae</taxon>
        <taxon>Entelegynae</taxon>
        <taxon>Eresoidea</taxon>
        <taxon>Eresidae</taxon>
        <taxon>Stegodyphus</taxon>
    </lineage>
</organism>
<dbReference type="GO" id="GO:0000922">
    <property type="term" value="C:spindle pole"/>
    <property type="evidence" value="ECO:0007669"/>
    <property type="project" value="InterPro"/>
</dbReference>
<dbReference type="InterPro" id="IPR007259">
    <property type="entry name" value="GCP"/>
</dbReference>
<dbReference type="STRING" id="407821.A0A087UWS2"/>
<evidence type="ECO:0000259" key="5">
    <source>
        <dbReference type="Pfam" id="PF17681"/>
    </source>
</evidence>
<keyword evidence="2" id="KW-0963">Cytoplasm</keyword>
<dbReference type="AlphaFoldDB" id="A0A087UWS2"/>
<dbReference type="PANTHER" id="PTHR19302:SF14">
    <property type="entry name" value="GAMMA-TUBULIN COMPLEX COMPONENT 3"/>
    <property type="match status" value="1"/>
</dbReference>
<dbReference type="PANTHER" id="PTHR19302">
    <property type="entry name" value="GAMMA TUBULIN COMPLEX PROTEIN"/>
    <property type="match status" value="1"/>
</dbReference>
<evidence type="ECO:0000256" key="1">
    <source>
        <dbReference type="ARBA" id="ARBA00004245"/>
    </source>
</evidence>
<keyword evidence="7" id="KW-1185">Reference proteome</keyword>
<feature type="non-terminal residue" evidence="6">
    <location>
        <position position="405"/>
    </location>
</feature>
<gene>
    <name evidence="6" type="ORF">X975_11916</name>
</gene>
<proteinExistence type="predicted"/>
<dbReference type="GO" id="GO:0000278">
    <property type="term" value="P:mitotic cell cycle"/>
    <property type="evidence" value="ECO:0007669"/>
    <property type="project" value="TreeGrafter"/>
</dbReference>
<keyword evidence="3" id="KW-0493">Microtubule</keyword>
<dbReference type="GO" id="GO:0007020">
    <property type="term" value="P:microtubule nucleation"/>
    <property type="evidence" value="ECO:0007669"/>
    <property type="project" value="InterPro"/>
</dbReference>
<name>A0A087UWS2_STEMI</name>
<keyword evidence="4" id="KW-0206">Cytoskeleton</keyword>
<evidence type="ECO:0000313" key="6">
    <source>
        <dbReference type="EMBL" id="KFM81811.1"/>
    </source>
</evidence>
<feature type="domain" description="Gamma tubulin complex component protein N-terminal" evidence="5">
    <location>
        <begin position="232"/>
        <end position="405"/>
    </location>
</feature>
<evidence type="ECO:0000256" key="4">
    <source>
        <dbReference type="ARBA" id="ARBA00023212"/>
    </source>
</evidence>
<dbReference type="GO" id="GO:0051011">
    <property type="term" value="F:microtubule minus-end binding"/>
    <property type="evidence" value="ECO:0007669"/>
    <property type="project" value="TreeGrafter"/>
</dbReference>
<dbReference type="OrthoDB" id="5860513at2759"/>
<evidence type="ECO:0000256" key="2">
    <source>
        <dbReference type="ARBA" id="ARBA00022490"/>
    </source>
</evidence>
<dbReference type="GO" id="GO:0051225">
    <property type="term" value="P:spindle assembly"/>
    <property type="evidence" value="ECO:0007669"/>
    <property type="project" value="TreeGrafter"/>
</dbReference>
<dbReference type="GO" id="GO:0051321">
    <property type="term" value="P:meiotic cell cycle"/>
    <property type="evidence" value="ECO:0007669"/>
    <property type="project" value="TreeGrafter"/>
</dbReference>
<dbReference type="GO" id="GO:0000930">
    <property type="term" value="C:gamma-tubulin complex"/>
    <property type="evidence" value="ECO:0007669"/>
    <property type="project" value="TreeGrafter"/>
</dbReference>
<dbReference type="Proteomes" id="UP000054359">
    <property type="component" value="Unassembled WGS sequence"/>
</dbReference>
<sequence length="405" mass="45844">MTSYSDSTSLVRKLVCHITGKPENSVKSEYRTALQILNCCLISYTTDEFSVCENIKQKFMLEETPENALKFLELYRKLQVSCILKNKANILKFLYCLYGFGNDKKSAGLYAWNYEKIGLDPEIILNARNIINNQISKPYSNVTHLNLIPSGGIKNSFTDLQLSRSKLNNKNDIHSTSSKISQIAAVFSTNCEDQNLEFHTKRGIAEKALTVTAEESNVGSVCLTSYNLKPLLRDTLLAVLGLRGDVIVWEPGKANFKVVFNSDVPNPIKRLILRFLNLGWMYCRINEFCKSQSNKKSIGRIAQSFVVALNEKLVDYHKLISEFESFLTQEVNLIHLYNNTNSLTFHKLSVWFFEPCLQLKILASVVDACKGKKGGALASILYSHLQHGDSYVRDLIQKLLQVVSR</sequence>
<dbReference type="Pfam" id="PF17681">
    <property type="entry name" value="GCP_N_terminal"/>
    <property type="match status" value="1"/>
</dbReference>
<dbReference type="InterPro" id="IPR041470">
    <property type="entry name" value="GCP_N"/>
</dbReference>
<reference evidence="6 7" key="1">
    <citation type="submission" date="2013-11" db="EMBL/GenBank/DDBJ databases">
        <title>Genome sequencing of Stegodyphus mimosarum.</title>
        <authorList>
            <person name="Bechsgaard J."/>
        </authorList>
    </citation>
    <scope>NUCLEOTIDE SEQUENCE [LARGE SCALE GENOMIC DNA]</scope>
</reference>
<dbReference type="OMA" id="ESWPLRF"/>
<evidence type="ECO:0000313" key="7">
    <source>
        <dbReference type="Proteomes" id="UP000054359"/>
    </source>
</evidence>
<protein>
    <submittedName>
        <fullName evidence="6">Gamma-tubulin complex component 3</fullName>
    </submittedName>
</protein>
<dbReference type="GO" id="GO:0043015">
    <property type="term" value="F:gamma-tubulin binding"/>
    <property type="evidence" value="ECO:0007669"/>
    <property type="project" value="InterPro"/>
</dbReference>
<dbReference type="GO" id="GO:0005874">
    <property type="term" value="C:microtubule"/>
    <property type="evidence" value="ECO:0007669"/>
    <property type="project" value="UniProtKB-KW"/>
</dbReference>